<name>A0ABV8VA65_9GAMM</name>
<gene>
    <name evidence="3" type="ORF">ACFOX3_17090</name>
</gene>
<keyword evidence="4" id="KW-1185">Reference proteome</keyword>
<feature type="coiled-coil region" evidence="1">
    <location>
        <begin position="8"/>
        <end position="35"/>
    </location>
</feature>
<organism evidence="3 4">
    <name type="scientific">Simiduia curdlanivorans</name>
    <dbReference type="NCBI Taxonomy" id="1492769"/>
    <lineage>
        <taxon>Bacteria</taxon>
        <taxon>Pseudomonadati</taxon>
        <taxon>Pseudomonadota</taxon>
        <taxon>Gammaproteobacteria</taxon>
        <taxon>Cellvibrionales</taxon>
        <taxon>Cellvibrionaceae</taxon>
        <taxon>Simiduia</taxon>
    </lineage>
</organism>
<dbReference type="Proteomes" id="UP001595840">
    <property type="component" value="Unassembled WGS sequence"/>
</dbReference>
<feature type="transmembrane region" description="Helical" evidence="2">
    <location>
        <begin position="71"/>
        <end position="91"/>
    </location>
</feature>
<evidence type="ECO:0000256" key="1">
    <source>
        <dbReference type="SAM" id="Coils"/>
    </source>
</evidence>
<keyword evidence="1" id="KW-0175">Coiled coil</keyword>
<accession>A0ABV8VA65</accession>
<keyword evidence="2" id="KW-0472">Membrane</keyword>
<keyword evidence="2" id="KW-1133">Transmembrane helix</keyword>
<reference evidence="4" key="1">
    <citation type="journal article" date="2019" name="Int. J. Syst. Evol. Microbiol.">
        <title>The Global Catalogue of Microorganisms (GCM) 10K type strain sequencing project: providing services to taxonomists for standard genome sequencing and annotation.</title>
        <authorList>
            <consortium name="The Broad Institute Genomics Platform"/>
            <consortium name="The Broad Institute Genome Sequencing Center for Infectious Disease"/>
            <person name="Wu L."/>
            <person name="Ma J."/>
        </authorList>
    </citation>
    <scope>NUCLEOTIDE SEQUENCE [LARGE SCALE GENOMIC DNA]</scope>
    <source>
        <strain evidence="4">CECT 8570</strain>
    </source>
</reference>
<evidence type="ECO:0000256" key="2">
    <source>
        <dbReference type="SAM" id="Phobius"/>
    </source>
</evidence>
<protein>
    <submittedName>
        <fullName evidence="3">Uncharacterized protein</fullName>
    </submittedName>
</protein>
<sequence>MDCIDDLIAKADSSINNAKMQIDRLQDLLHEIRSTKMSLGGGDVERHLESIAKSVNEIAASSLVSWWQSPLFLLLLGAFAAALAAYLFNWMHWRYARREEKIDATARVLAALLSEIEELSIKYWSASDVSSDEVIRQEIIIKSRFKLSISCCQKLESLSKKDRINQARRITSLTTEAFDVVTGGRFESKDRQVDKRVAAKSSTLLSAAISFSSTI</sequence>
<comment type="caution">
    <text evidence="3">The sequence shown here is derived from an EMBL/GenBank/DDBJ whole genome shotgun (WGS) entry which is preliminary data.</text>
</comment>
<evidence type="ECO:0000313" key="3">
    <source>
        <dbReference type="EMBL" id="MFC4364037.1"/>
    </source>
</evidence>
<dbReference type="EMBL" id="JBHSCX010000021">
    <property type="protein sequence ID" value="MFC4364037.1"/>
    <property type="molecule type" value="Genomic_DNA"/>
</dbReference>
<evidence type="ECO:0000313" key="4">
    <source>
        <dbReference type="Proteomes" id="UP001595840"/>
    </source>
</evidence>
<dbReference type="RefSeq" id="WP_290262871.1">
    <property type="nucleotide sequence ID" value="NZ_JAUFQG010000004.1"/>
</dbReference>
<keyword evidence="2" id="KW-0812">Transmembrane</keyword>
<proteinExistence type="predicted"/>